<dbReference type="InterPro" id="IPR009060">
    <property type="entry name" value="UBA-like_sf"/>
</dbReference>
<feature type="compositionally biased region" description="Polar residues" evidence="1">
    <location>
        <begin position="160"/>
        <end position="202"/>
    </location>
</feature>
<feature type="region of interest" description="Disordered" evidence="1">
    <location>
        <begin position="145"/>
        <end position="284"/>
    </location>
</feature>
<name>A0A6N2MX65_SALVM</name>
<dbReference type="PANTHER" id="PTHR47070:SF2">
    <property type="entry name" value="OS06G0206100 PROTEIN"/>
    <property type="match status" value="1"/>
</dbReference>
<gene>
    <name evidence="3" type="ORF">SVIM_LOCUS420604</name>
</gene>
<dbReference type="AlphaFoldDB" id="A0A6N2MX65"/>
<accession>A0A6N2MX65</accession>
<feature type="compositionally biased region" description="Polar residues" evidence="1">
    <location>
        <begin position="376"/>
        <end position="404"/>
    </location>
</feature>
<dbReference type="Pfam" id="PF06972">
    <property type="entry name" value="GIP1_N"/>
    <property type="match status" value="1"/>
</dbReference>
<feature type="region of interest" description="Disordered" evidence="1">
    <location>
        <begin position="77"/>
        <end position="119"/>
    </location>
</feature>
<reference evidence="3" key="1">
    <citation type="submission" date="2019-03" db="EMBL/GenBank/DDBJ databases">
        <authorList>
            <person name="Mank J."/>
            <person name="Almeida P."/>
        </authorList>
    </citation>
    <scope>NUCLEOTIDE SEQUENCE</scope>
    <source>
        <strain evidence="3">78183</strain>
    </source>
</reference>
<dbReference type="CDD" id="cd14279">
    <property type="entry name" value="CUE"/>
    <property type="match status" value="1"/>
</dbReference>
<dbReference type="PANTHER" id="PTHR47070">
    <property type="entry name" value="HYDROXYPROLINE-RICH GLYCOPROTEIN-LIKE"/>
    <property type="match status" value="1"/>
</dbReference>
<proteinExistence type="predicted"/>
<evidence type="ECO:0000256" key="1">
    <source>
        <dbReference type="SAM" id="MobiDB-lite"/>
    </source>
</evidence>
<feature type="compositionally biased region" description="Basic and acidic residues" evidence="1">
    <location>
        <begin position="145"/>
        <end position="155"/>
    </location>
</feature>
<dbReference type="InterPro" id="IPR009719">
    <property type="entry name" value="GIP1_N"/>
</dbReference>
<feature type="compositionally biased region" description="Basic and acidic residues" evidence="1">
    <location>
        <begin position="86"/>
        <end position="103"/>
    </location>
</feature>
<protein>
    <recommendedName>
        <fullName evidence="2">GBF-interacting protein 1 N-terminal domain-containing protein</fullName>
    </recommendedName>
</protein>
<evidence type="ECO:0000259" key="2">
    <source>
        <dbReference type="Pfam" id="PF06972"/>
    </source>
</evidence>
<feature type="compositionally biased region" description="Low complexity" evidence="1">
    <location>
        <begin position="1"/>
        <end position="14"/>
    </location>
</feature>
<feature type="region of interest" description="Disordered" evidence="1">
    <location>
        <begin position="1"/>
        <end position="30"/>
    </location>
</feature>
<feature type="region of interest" description="Disordered" evidence="1">
    <location>
        <begin position="354"/>
        <end position="404"/>
    </location>
</feature>
<organism evidence="3">
    <name type="scientific">Salix viminalis</name>
    <name type="common">Common osier</name>
    <name type="synonym">Basket willow</name>
    <dbReference type="NCBI Taxonomy" id="40686"/>
    <lineage>
        <taxon>Eukaryota</taxon>
        <taxon>Viridiplantae</taxon>
        <taxon>Streptophyta</taxon>
        <taxon>Embryophyta</taxon>
        <taxon>Tracheophyta</taxon>
        <taxon>Spermatophyta</taxon>
        <taxon>Magnoliopsida</taxon>
        <taxon>eudicotyledons</taxon>
        <taxon>Gunneridae</taxon>
        <taxon>Pentapetalae</taxon>
        <taxon>rosids</taxon>
        <taxon>fabids</taxon>
        <taxon>Malpighiales</taxon>
        <taxon>Salicaceae</taxon>
        <taxon>Saliceae</taxon>
        <taxon>Salix</taxon>
    </lineage>
</organism>
<evidence type="ECO:0000313" key="3">
    <source>
        <dbReference type="EMBL" id="VFU57956.1"/>
    </source>
</evidence>
<feature type="domain" description="GBF-interacting protein 1 N-terminal" evidence="2">
    <location>
        <begin position="31"/>
        <end position="88"/>
    </location>
</feature>
<feature type="compositionally biased region" description="Basic and acidic residues" evidence="1">
    <location>
        <begin position="203"/>
        <end position="229"/>
    </location>
</feature>
<sequence>MGEMVATTNATSTVTGGGGGASSEQQHTLSARVRKTIQSIKEILGNFSDADIYMVLIENNMDPNETAQKLLNQDPFHEVKRKRDKKKESMSYRGSVDSRKPESFRQGMRPRTFLDGNARRGGFAQIDTIANRGVNREFRVVRDNRVNRNANKEPKPALLQGSTSAKEQGSGVVTKNSSSTGISNNNLKPPNARSSTQTSNGRTDPEPRYNRDAKSRVGDRKVVSEEKRSTASNATTSRAQVVKPNNSQQHDASLAPSNSVVGVYSSSTDPVHVPSPDSRSSGAVGAIKREVGVVGGRRQSENAVKDLSSSNSFSESFHPLTAISNSDQVSQTAAIEPLPDVPVNRSFLHNQYNSRPHQQTVGHPKASQHNKEWKPKSSQKSSITSPGVNGTTTKSSLPPADNSKSMELNAASFQDKFSQVNIQENQNVIIAQHIRVPESDRCKLTFGSFGVEFDSSRNSTTGFQAVRNFRRIKQGICHQFTSILSKVFR</sequence>
<dbReference type="EMBL" id="CAADRP010001963">
    <property type="protein sequence ID" value="VFU57956.1"/>
    <property type="molecule type" value="Genomic_DNA"/>
</dbReference>
<feature type="compositionally biased region" description="Polar residues" evidence="1">
    <location>
        <begin position="230"/>
        <end position="269"/>
    </location>
</feature>
<dbReference type="SUPFAM" id="SSF46934">
    <property type="entry name" value="UBA-like"/>
    <property type="match status" value="1"/>
</dbReference>